<proteinExistence type="predicted"/>
<sequence>MTKTELFLKLAAPDKNGVSRWVYVSEFVGEYADLTFGNGASWARKESTLAKKYNVEFYKKDTPGNSIDRIRLNGFNNGDYSQHINASIKREIKSRRCVVLGTSNPEVDHKNGMKNEARVMKNEAQRLSDFQALSKAANDAKRQFCKECMRTGIRYDAKQLGYPMSYYKGGAKHNNEENACIGCYWYDPIEFRRHLQEKK</sequence>
<name>A0ABV1BY77_9FIRM</name>
<evidence type="ECO:0000313" key="2">
    <source>
        <dbReference type="Proteomes" id="UP001442364"/>
    </source>
</evidence>
<gene>
    <name evidence="1" type="ORF">WMO14_10380</name>
</gene>
<reference evidence="1 2" key="1">
    <citation type="submission" date="2024-03" db="EMBL/GenBank/DDBJ databases">
        <title>Human intestinal bacterial collection.</title>
        <authorList>
            <person name="Pauvert C."/>
            <person name="Hitch T.C.A."/>
            <person name="Clavel T."/>
        </authorList>
    </citation>
    <scope>NUCLEOTIDE SEQUENCE [LARGE SCALE GENOMIC DNA]</scope>
    <source>
        <strain evidence="1 2">CLA-AA-H255</strain>
    </source>
</reference>
<evidence type="ECO:0008006" key="3">
    <source>
        <dbReference type="Google" id="ProtNLM"/>
    </source>
</evidence>
<evidence type="ECO:0000313" key="1">
    <source>
        <dbReference type="EMBL" id="MEQ2380287.1"/>
    </source>
</evidence>
<comment type="caution">
    <text evidence="1">The sequence shown here is derived from an EMBL/GenBank/DDBJ whole genome shotgun (WGS) entry which is preliminary data.</text>
</comment>
<protein>
    <recommendedName>
        <fullName evidence="3">Restriction endonuclease</fullName>
    </recommendedName>
</protein>
<accession>A0ABV1BY77</accession>
<dbReference type="Proteomes" id="UP001442364">
    <property type="component" value="Unassembled WGS sequence"/>
</dbReference>
<dbReference type="RefSeq" id="WP_055176905.1">
    <property type="nucleotide sequence ID" value="NZ_DAWCMB010000050.1"/>
</dbReference>
<dbReference type="EMBL" id="JBBMER010000007">
    <property type="protein sequence ID" value="MEQ2380287.1"/>
    <property type="molecule type" value="Genomic_DNA"/>
</dbReference>
<dbReference type="Pfam" id="PF05315">
    <property type="entry name" value="ICEA"/>
    <property type="match status" value="1"/>
</dbReference>
<keyword evidence="2" id="KW-1185">Reference proteome</keyword>
<dbReference type="InterPro" id="IPR007979">
    <property type="entry name" value="NlaIII/ICEA1"/>
</dbReference>
<organism evidence="1 2">
    <name type="scientific">[Lactobacillus] rogosae</name>
    <dbReference type="NCBI Taxonomy" id="706562"/>
    <lineage>
        <taxon>Bacteria</taxon>
        <taxon>Bacillati</taxon>
        <taxon>Bacillota</taxon>
        <taxon>Clostridia</taxon>
        <taxon>Lachnospirales</taxon>
        <taxon>Lachnospiraceae</taxon>
        <taxon>Lachnospira</taxon>
    </lineage>
</organism>